<keyword evidence="12" id="KW-1185">Reference proteome</keyword>
<dbReference type="PROSITE" id="PS50929">
    <property type="entry name" value="ABC_TM1F"/>
    <property type="match status" value="1"/>
</dbReference>
<sequence>MSWLDTTPTGRTVNRFSQDQQKLDLEMQGTISAFADNIVTLSISLIVISIYVPVLLLLALPLLYYYNAIQKKFRLTARELQRLASVNKSPIFQGLDQAIAGISSLRAYEIQEPLAQENAHKVETAVRMIFNIMCCNRWLSIRLRTLGTAPVALVTLLLLLSLGMAVQGGAVGLVLRYSLQLTTNMEGLLQSLTNTELCLVALERLSTLSEVSPEPVLLQDGDEARHESWPGSGQVRFESVTMRYREDLPTVLNSISFTVPGGTSVGVVGRTGAGKSSLLQALFRMCPLDAGRITIDGADISDMGLHTLRRRLAIIPQDPVGFTGTLRFNMDPFGERSDDEIMEQLRNVQLTDFASEEGLRHHLTSGGDNLSVGQRQLVCAARAFLRGCRILVLDEATASVDFRTDALIQDVLRNEVPAAALAADPSTRFHDLACGH</sequence>
<protein>
    <recommendedName>
        <fullName evidence="13">ATP-dependent transporter ycf16</fullName>
    </recommendedName>
</protein>
<keyword evidence="3 8" id="KW-0812">Transmembrane</keyword>
<dbReference type="PROSITE" id="PS50893">
    <property type="entry name" value="ABC_TRANSPORTER_2"/>
    <property type="match status" value="1"/>
</dbReference>
<dbReference type="InterPro" id="IPR003439">
    <property type="entry name" value="ABC_transporter-like_ATP-bd"/>
</dbReference>
<evidence type="ECO:0000256" key="5">
    <source>
        <dbReference type="ARBA" id="ARBA00022840"/>
    </source>
</evidence>
<gene>
    <name evidence="11" type="ORF">PCOR1329_LOCUS8729</name>
</gene>
<evidence type="ECO:0000313" key="11">
    <source>
        <dbReference type="EMBL" id="CAK0800627.1"/>
    </source>
</evidence>
<comment type="subcellular location">
    <subcellularLocation>
        <location evidence="1">Membrane</location>
    </subcellularLocation>
</comment>
<dbReference type="Proteomes" id="UP001189429">
    <property type="component" value="Unassembled WGS sequence"/>
</dbReference>
<feature type="domain" description="ABC transmembrane type-1" evidence="10">
    <location>
        <begin position="1"/>
        <end position="197"/>
    </location>
</feature>
<name>A0ABN9Q7Y3_9DINO</name>
<keyword evidence="7 8" id="KW-0472">Membrane</keyword>
<dbReference type="InterPro" id="IPR036640">
    <property type="entry name" value="ABC1_TM_sf"/>
</dbReference>
<dbReference type="PANTHER" id="PTHR24223">
    <property type="entry name" value="ATP-BINDING CASSETTE SUB-FAMILY C"/>
    <property type="match status" value="1"/>
</dbReference>
<evidence type="ECO:0000256" key="3">
    <source>
        <dbReference type="ARBA" id="ARBA00022692"/>
    </source>
</evidence>
<dbReference type="InterPro" id="IPR003593">
    <property type="entry name" value="AAA+_ATPase"/>
</dbReference>
<dbReference type="Pfam" id="PF00664">
    <property type="entry name" value="ABC_membrane"/>
    <property type="match status" value="1"/>
</dbReference>
<keyword evidence="4" id="KW-0547">Nucleotide-binding</keyword>
<dbReference type="SUPFAM" id="SSF52540">
    <property type="entry name" value="P-loop containing nucleoside triphosphate hydrolases"/>
    <property type="match status" value="1"/>
</dbReference>
<proteinExistence type="predicted"/>
<evidence type="ECO:0000256" key="4">
    <source>
        <dbReference type="ARBA" id="ARBA00022741"/>
    </source>
</evidence>
<keyword evidence="5" id="KW-0067">ATP-binding</keyword>
<reference evidence="11" key="1">
    <citation type="submission" date="2023-10" db="EMBL/GenBank/DDBJ databases">
        <authorList>
            <person name="Chen Y."/>
            <person name="Shah S."/>
            <person name="Dougan E. K."/>
            <person name="Thang M."/>
            <person name="Chan C."/>
        </authorList>
    </citation>
    <scope>NUCLEOTIDE SEQUENCE [LARGE SCALE GENOMIC DNA]</scope>
</reference>
<dbReference type="Pfam" id="PF00005">
    <property type="entry name" value="ABC_tran"/>
    <property type="match status" value="1"/>
</dbReference>
<comment type="caution">
    <text evidence="11">The sequence shown here is derived from an EMBL/GenBank/DDBJ whole genome shotgun (WGS) entry which is preliminary data.</text>
</comment>
<feature type="transmembrane region" description="Helical" evidence="8">
    <location>
        <begin position="43"/>
        <end position="66"/>
    </location>
</feature>
<evidence type="ECO:0000256" key="6">
    <source>
        <dbReference type="ARBA" id="ARBA00022989"/>
    </source>
</evidence>
<evidence type="ECO:0000313" key="12">
    <source>
        <dbReference type="Proteomes" id="UP001189429"/>
    </source>
</evidence>
<dbReference type="InterPro" id="IPR050173">
    <property type="entry name" value="ABC_transporter_C-like"/>
</dbReference>
<dbReference type="Gene3D" id="1.20.1560.10">
    <property type="entry name" value="ABC transporter type 1, transmembrane domain"/>
    <property type="match status" value="1"/>
</dbReference>
<evidence type="ECO:0000259" key="9">
    <source>
        <dbReference type="PROSITE" id="PS50893"/>
    </source>
</evidence>
<keyword evidence="6 8" id="KW-1133">Transmembrane helix</keyword>
<feature type="transmembrane region" description="Helical" evidence="8">
    <location>
        <begin position="151"/>
        <end position="175"/>
    </location>
</feature>
<organism evidence="11 12">
    <name type="scientific">Prorocentrum cordatum</name>
    <dbReference type="NCBI Taxonomy" id="2364126"/>
    <lineage>
        <taxon>Eukaryota</taxon>
        <taxon>Sar</taxon>
        <taxon>Alveolata</taxon>
        <taxon>Dinophyceae</taxon>
        <taxon>Prorocentrales</taxon>
        <taxon>Prorocentraceae</taxon>
        <taxon>Prorocentrum</taxon>
    </lineage>
</organism>
<dbReference type="InterPro" id="IPR011527">
    <property type="entry name" value="ABC1_TM_dom"/>
</dbReference>
<keyword evidence="2" id="KW-0813">Transport</keyword>
<evidence type="ECO:0000256" key="8">
    <source>
        <dbReference type="SAM" id="Phobius"/>
    </source>
</evidence>
<dbReference type="Gene3D" id="3.40.50.300">
    <property type="entry name" value="P-loop containing nucleotide triphosphate hydrolases"/>
    <property type="match status" value="1"/>
</dbReference>
<dbReference type="CDD" id="cd03244">
    <property type="entry name" value="ABCC_MRP_domain2"/>
    <property type="match status" value="1"/>
</dbReference>
<evidence type="ECO:0008006" key="13">
    <source>
        <dbReference type="Google" id="ProtNLM"/>
    </source>
</evidence>
<feature type="domain" description="ABC transporter" evidence="9">
    <location>
        <begin position="235"/>
        <end position="433"/>
    </location>
</feature>
<dbReference type="SUPFAM" id="SSF90123">
    <property type="entry name" value="ABC transporter transmembrane region"/>
    <property type="match status" value="1"/>
</dbReference>
<accession>A0ABN9Q7Y3</accession>
<evidence type="ECO:0000256" key="1">
    <source>
        <dbReference type="ARBA" id="ARBA00004370"/>
    </source>
</evidence>
<dbReference type="EMBL" id="CAUYUJ010002403">
    <property type="protein sequence ID" value="CAK0800627.1"/>
    <property type="molecule type" value="Genomic_DNA"/>
</dbReference>
<evidence type="ECO:0000256" key="7">
    <source>
        <dbReference type="ARBA" id="ARBA00023136"/>
    </source>
</evidence>
<dbReference type="InterPro" id="IPR027417">
    <property type="entry name" value="P-loop_NTPase"/>
</dbReference>
<evidence type="ECO:0000259" key="10">
    <source>
        <dbReference type="PROSITE" id="PS50929"/>
    </source>
</evidence>
<evidence type="ECO:0000256" key="2">
    <source>
        <dbReference type="ARBA" id="ARBA00022448"/>
    </source>
</evidence>
<dbReference type="SMART" id="SM00382">
    <property type="entry name" value="AAA"/>
    <property type="match status" value="1"/>
</dbReference>